<evidence type="ECO:0000256" key="1">
    <source>
        <dbReference type="SAM" id="MobiDB-lite"/>
    </source>
</evidence>
<feature type="transmembrane region" description="Helical" evidence="2">
    <location>
        <begin position="68"/>
        <end position="88"/>
    </location>
</feature>
<feature type="compositionally biased region" description="Polar residues" evidence="1">
    <location>
        <begin position="8"/>
        <end position="21"/>
    </location>
</feature>
<reference evidence="3 4" key="1">
    <citation type="submission" date="2020-08" db="EMBL/GenBank/DDBJ databases">
        <title>Genomic Encyclopedia of Type Strains, Phase IV (KMG-V): Genome sequencing to study the core and pangenomes of soil and plant-associated prokaryotes.</title>
        <authorList>
            <person name="Whitman W."/>
        </authorList>
    </citation>
    <scope>NUCLEOTIDE SEQUENCE [LARGE SCALE GENOMIC DNA]</scope>
    <source>
        <strain evidence="3 4">X5P3</strain>
    </source>
</reference>
<dbReference type="RefSeq" id="WP_184255504.1">
    <property type="nucleotide sequence ID" value="NZ_JACHIO010000008.1"/>
</dbReference>
<proteinExistence type="predicted"/>
<sequence length="230" mass="26105">MPMDFLRDQSSNVPPTESLKSPASIADPNIPSFGSFVRLCRFFSVHPMSAAYHAEQWIVRRMAYHGLFVTRIALGIIFLWFGILKFLPMVLPIDLLAEKILTLITFHLFRPETCLHTLAFFECLIGLGMLTGRFLRLTVFLLFLQLPGTFLPLLLLHRETWVHFPFLPTFEGQYIIKNFVLISAGLIVGATVRGGRIIAHPEVAARAGRDELLIEEFAFNEREKSASEKS</sequence>
<feature type="transmembrane region" description="Helical" evidence="2">
    <location>
        <begin position="134"/>
        <end position="154"/>
    </location>
</feature>
<accession>A0A7W7ZQK5</accession>
<gene>
    <name evidence="3" type="ORF">HDF15_002307</name>
</gene>
<comment type="caution">
    <text evidence="3">The sequence shown here is derived from an EMBL/GenBank/DDBJ whole genome shotgun (WGS) entry which is preliminary data.</text>
</comment>
<keyword evidence="2" id="KW-0812">Transmembrane</keyword>
<feature type="region of interest" description="Disordered" evidence="1">
    <location>
        <begin position="1"/>
        <end position="23"/>
    </location>
</feature>
<evidence type="ECO:0000256" key="2">
    <source>
        <dbReference type="SAM" id="Phobius"/>
    </source>
</evidence>
<evidence type="ECO:0000313" key="3">
    <source>
        <dbReference type="EMBL" id="MBB5063959.1"/>
    </source>
</evidence>
<evidence type="ECO:0000313" key="4">
    <source>
        <dbReference type="Proteomes" id="UP000584867"/>
    </source>
</evidence>
<dbReference type="AlphaFoldDB" id="A0A7W7ZQK5"/>
<dbReference type="EMBL" id="JACHIO010000008">
    <property type="protein sequence ID" value="MBB5063959.1"/>
    <property type="molecule type" value="Genomic_DNA"/>
</dbReference>
<name>A0A7W7ZQK5_9BACT</name>
<keyword evidence="2" id="KW-1133">Transmembrane helix</keyword>
<dbReference type="Proteomes" id="UP000584867">
    <property type="component" value="Unassembled WGS sequence"/>
</dbReference>
<protein>
    <submittedName>
        <fullName evidence="3">Putative membrane protein YphA (DoxX/SURF4 family)</fullName>
    </submittedName>
</protein>
<keyword evidence="2" id="KW-0472">Membrane</keyword>
<organism evidence="3 4">
    <name type="scientific">Granulicella mallensis</name>
    <dbReference type="NCBI Taxonomy" id="940614"/>
    <lineage>
        <taxon>Bacteria</taxon>
        <taxon>Pseudomonadati</taxon>
        <taxon>Acidobacteriota</taxon>
        <taxon>Terriglobia</taxon>
        <taxon>Terriglobales</taxon>
        <taxon>Acidobacteriaceae</taxon>
        <taxon>Granulicella</taxon>
    </lineage>
</organism>